<dbReference type="CDD" id="cd03768">
    <property type="entry name" value="SR_ResInv"/>
    <property type="match status" value="1"/>
</dbReference>
<evidence type="ECO:0000256" key="5">
    <source>
        <dbReference type="PROSITE-ProRule" id="PRU10137"/>
    </source>
</evidence>
<gene>
    <name evidence="8" type="ORF">C4541_04860</name>
</gene>
<dbReference type="Gene3D" id="3.40.50.1390">
    <property type="entry name" value="Resolvase, N-terminal catalytic domain"/>
    <property type="match status" value="1"/>
</dbReference>
<dbReference type="Proteomes" id="UP000266426">
    <property type="component" value="Unassembled WGS sequence"/>
</dbReference>
<evidence type="ECO:0000256" key="4">
    <source>
        <dbReference type="PIRSR" id="PIRSR606118-50"/>
    </source>
</evidence>
<dbReference type="PROSITE" id="PS00397">
    <property type="entry name" value="RECOMBINASES_1"/>
    <property type="match status" value="1"/>
</dbReference>
<dbReference type="InterPro" id="IPR006119">
    <property type="entry name" value="Resolv_N"/>
</dbReference>
<organism evidence="8 9">
    <name type="scientific">Candidatus Auribacter fodinae</name>
    <dbReference type="NCBI Taxonomy" id="2093366"/>
    <lineage>
        <taxon>Bacteria</taxon>
        <taxon>Pseudomonadati</taxon>
        <taxon>Candidatus Auribacterota</taxon>
        <taxon>Candidatus Auribacteria</taxon>
        <taxon>Candidatus Auribacterales</taxon>
        <taxon>Candidatus Auribacteraceae</taxon>
        <taxon>Candidatus Auribacter</taxon>
    </lineage>
</organism>
<accession>A0A3A4R1W0</accession>
<feature type="active site" description="O-(5'-phospho-DNA)-serine intermediate" evidence="4 5">
    <location>
        <position position="27"/>
    </location>
</feature>
<evidence type="ECO:0000256" key="1">
    <source>
        <dbReference type="ARBA" id="ARBA00022908"/>
    </source>
</evidence>
<protein>
    <recommendedName>
        <fullName evidence="10">Recombinase family protein</fullName>
    </recommendedName>
</protein>
<feature type="domain" description="Resolvase/invertase-type recombinase catalytic" evidence="6">
    <location>
        <begin position="19"/>
        <end position="167"/>
    </location>
</feature>
<keyword evidence="3" id="KW-0233">DNA recombination</keyword>
<dbReference type="PANTHER" id="PTHR30461:SF23">
    <property type="entry name" value="DNA RECOMBINASE-RELATED"/>
    <property type="match status" value="1"/>
</dbReference>
<dbReference type="InterPro" id="IPR025827">
    <property type="entry name" value="Zn_ribbon_recom_dom"/>
</dbReference>
<dbReference type="SUPFAM" id="SSF53041">
    <property type="entry name" value="Resolvase-like"/>
    <property type="match status" value="1"/>
</dbReference>
<evidence type="ECO:0000256" key="3">
    <source>
        <dbReference type="ARBA" id="ARBA00023172"/>
    </source>
</evidence>
<evidence type="ECO:0000259" key="7">
    <source>
        <dbReference type="PROSITE" id="PS51737"/>
    </source>
</evidence>
<dbReference type="GO" id="GO:0015074">
    <property type="term" value="P:DNA integration"/>
    <property type="evidence" value="ECO:0007669"/>
    <property type="project" value="UniProtKB-KW"/>
</dbReference>
<dbReference type="Pfam" id="PF13408">
    <property type="entry name" value="Zn_ribbon_recom"/>
    <property type="match status" value="1"/>
</dbReference>
<feature type="domain" description="Recombinase" evidence="7">
    <location>
        <begin position="174"/>
        <end position="280"/>
    </location>
</feature>
<dbReference type="InterPro" id="IPR038109">
    <property type="entry name" value="DNA_bind_recomb_sf"/>
</dbReference>
<dbReference type="SMART" id="SM00857">
    <property type="entry name" value="Resolvase"/>
    <property type="match status" value="1"/>
</dbReference>
<evidence type="ECO:0008006" key="10">
    <source>
        <dbReference type="Google" id="ProtNLM"/>
    </source>
</evidence>
<dbReference type="PROSITE" id="PS51736">
    <property type="entry name" value="RECOMBINASES_3"/>
    <property type="match status" value="1"/>
</dbReference>
<dbReference type="Pfam" id="PF00239">
    <property type="entry name" value="Resolvase"/>
    <property type="match status" value="1"/>
</dbReference>
<comment type="caution">
    <text evidence="8">The sequence shown here is derived from an EMBL/GenBank/DDBJ whole genome shotgun (WGS) entry which is preliminary data.</text>
</comment>
<dbReference type="GO" id="GO:0000150">
    <property type="term" value="F:DNA strand exchange activity"/>
    <property type="evidence" value="ECO:0007669"/>
    <property type="project" value="InterPro"/>
</dbReference>
<name>A0A3A4R1W0_9BACT</name>
<dbReference type="AlphaFoldDB" id="A0A3A4R1W0"/>
<dbReference type="InterPro" id="IPR036162">
    <property type="entry name" value="Resolvase-like_N_sf"/>
</dbReference>
<dbReference type="Pfam" id="PF07508">
    <property type="entry name" value="Recombinase"/>
    <property type="match status" value="1"/>
</dbReference>
<proteinExistence type="predicted"/>
<dbReference type="InterPro" id="IPR050639">
    <property type="entry name" value="SSR_resolvase"/>
</dbReference>
<keyword evidence="2" id="KW-0238">DNA-binding</keyword>
<evidence type="ECO:0000313" key="8">
    <source>
        <dbReference type="EMBL" id="RJP60100.1"/>
    </source>
</evidence>
<dbReference type="Gene3D" id="3.90.1750.20">
    <property type="entry name" value="Putative Large Serine Recombinase, Chain B, Domain 2"/>
    <property type="match status" value="1"/>
</dbReference>
<dbReference type="InterPro" id="IPR006118">
    <property type="entry name" value="Recombinase_CS"/>
</dbReference>
<dbReference type="PROSITE" id="PS51737">
    <property type="entry name" value="RECOMBINASE_DNA_BIND"/>
    <property type="match status" value="1"/>
</dbReference>
<keyword evidence="1" id="KW-0229">DNA integration</keyword>
<evidence type="ECO:0000259" key="6">
    <source>
        <dbReference type="PROSITE" id="PS51736"/>
    </source>
</evidence>
<sequence length="513" mass="59632">MNGQFNNSFSEKAGLKELKAIIYCRVSTTEQAVLGFSLAAQEKVCRDYAERNSFQVVKVFIEHGESAKSIKRTQLNNLLEYASKNFHNIDVLIVYKLDRLARNMVDYTNLIQNFGQMGIDVKSATENLDETSTGKLMKNIIASFAQFENDVKSERTINGMRQAIKEGRWCWCAPLGYRFSREQSKRPILVPNNDSELVKEAFKLAEKGLYKQTEIIELLRSKGFKKINKQRMNCILRNALYAGMIKVDWYPEMIDAVHEPLISKETFYTVQMILDGKKPTIQGKIKNNPDFPLRNFVVCEKCGSPLTGAWSRGRAGKRYAYYRCQTKGCHLNVKKQTMENDFFEYLKSFQPKPEILDLFEEIITDVWETRQKDKAEDQIRLEQELDLIKEKKAKLLDLMLDETISAEEYKEKTREIENRTIVKKVELHETSTDLYDIEAYVKFCRFFIENLSNLWASANLELKQRFQNLVFPEGIKYDGRLYRTSQVSAIFEFVKNFPQKYDLAPPVGLEPTT</sequence>
<evidence type="ECO:0000313" key="9">
    <source>
        <dbReference type="Proteomes" id="UP000266426"/>
    </source>
</evidence>
<dbReference type="InterPro" id="IPR011109">
    <property type="entry name" value="DNA_bind_recombinase_dom"/>
</dbReference>
<dbReference type="EMBL" id="QZJZ01000035">
    <property type="protein sequence ID" value="RJP60100.1"/>
    <property type="molecule type" value="Genomic_DNA"/>
</dbReference>
<evidence type="ECO:0000256" key="2">
    <source>
        <dbReference type="ARBA" id="ARBA00023125"/>
    </source>
</evidence>
<dbReference type="PANTHER" id="PTHR30461">
    <property type="entry name" value="DNA-INVERTASE FROM LAMBDOID PROPHAGE"/>
    <property type="match status" value="1"/>
</dbReference>
<dbReference type="GO" id="GO:0003677">
    <property type="term" value="F:DNA binding"/>
    <property type="evidence" value="ECO:0007669"/>
    <property type="project" value="UniProtKB-KW"/>
</dbReference>
<reference evidence="8 9" key="1">
    <citation type="journal article" date="2017" name="ISME J.">
        <title>Energy and carbon metabolisms in a deep terrestrial subsurface fluid microbial community.</title>
        <authorList>
            <person name="Momper L."/>
            <person name="Jungbluth S.P."/>
            <person name="Lee M.D."/>
            <person name="Amend J.P."/>
        </authorList>
    </citation>
    <scope>NUCLEOTIDE SEQUENCE [LARGE SCALE GENOMIC DNA]</scope>
    <source>
        <strain evidence="8">SURF_26</strain>
    </source>
</reference>